<evidence type="ECO:0000313" key="1">
    <source>
        <dbReference type="EMBL" id="SIR33773.1"/>
    </source>
</evidence>
<dbReference type="RefSeq" id="WP_076545701.1">
    <property type="nucleotide sequence ID" value="NZ_FTNC01000021.1"/>
</dbReference>
<gene>
    <name evidence="1" type="ORF">SAMN05421834_12118</name>
</gene>
<dbReference type="Proteomes" id="UP000185669">
    <property type="component" value="Unassembled WGS sequence"/>
</dbReference>
<keyword evidence="2" id="KW-1185">Reference proteome</keyword>
<proteinExistence type="predicted"/>
<organism evidence="1 2">
    <name type="scientific">Halanaerobium kushneri</name>
    <dbReference type="NCBI Taxonomy" id="56779"/>
    <lineage>
        <taxon>Bacteria</taxon>
        <taxon>Bacillati</taxon>
        <taxon>Bacillota</taxon>
        <taxon>Clostridia</taxon>
        <taxon>Halanaerobiales</taxon>
        <taxon>Halanaerobiaceae</taxon>
        <taxon>Halanaerobium</taxon>
    </lineage>
</organism>
<dbReference type="STRING" id="56779.SAMN05421834_12118"/>
<name>A0A1N7A425_9FIRM</name>
<reference evidence="2" key="1">
    <citation type="submission" date="2017-01" db="EMBL/GenBank/DDBJ databases">
        <authorList>
            <person name="Varghese N."/>
            <person name="Submissions S."/>
        </authorList>
    </citation>
    <scope>NUCLEOTIDE SEQUENCE [LARGE SCALE GENOMIC DNA]</scope>
    <source>
        <strain evidence="2">ATCC 700103</strain>
    </source>
</reference>
<dbReference type="AlphaFoldDB" id="A0A1N7A425"/>
<accession>A0A1N7A425</accession>
<protein>
    <submittedName>
        <fullName evidence="1">Uncharacterized protein</fullName>
    </submittedName>
</protein>
<sequence>MSINIKKITVLILVFSIIMTPILPYSQLQAAGIIPLDGLADAERLLYGSVSDKPILERVSDVEQSLYQKKQPGSIVERTEKIISDLFETTEKSPSLVFLFNTVEWAISGEIGRSNLLERISNLEKMVSGQVTEGPLKERIKELYQLTISGREMPIQLVKSREDQLIRIELLEEIDSKTASRGKKVPYQVIEDIKIGDVLIIPAGTTGELEVTEIKEAGKMGQDGDIKIGFPQLTAIDGSSLDVAIEDEAREENESQKLAIGASVLGTALLGLPGVVVGYFVEGEDETIPAGSELYIQLIEEKEIRGIVLK</sequence>
<dbReference type="EMBL" id="FTNC01000021">
    <property type="protein sequence ID" value="SIR33773.1"/>
    <property type="molecule type" value="Genomic_DNA"/>
</dbReference>
<dbReference type="OrthoDB" id="581815at2"/>
<evidence type="ECO:0000313" key="2">
    <source>
        <dbReference type="Proteomes" id="UP000185669"/>
    </source>
</evidence>